<dbReference type="AlphaFoldDB" id="A0AAX4K8M7"/>
<feature type="chain" id="PRO_5043579029" evidence="1">
    <location>
        <begin position="25"/>
        <end position="280"/>
    </location>
</feature>
<proteinExistence type="predicted"/>
<protein>
    <submittedName>
        <fullName evidence="2">Uncharacterized protein</fullName>
    </submittedName>
</protein>
<feature type="signal peptide" evidence="1">
    <location>
        <begin position="1"/>
        <end position="24"/>
    </location>
</feature>
<gene>
    <name evidence="2" type="ORF">V865_000599</name>
</gene>
<evidence type="ECO:0000256" key="1">
    <source>
        <dbReference type="SAM" id="SignalP"/>
    </source>
</evidence>
<reference evidence="2 3" key="1">
    <citation type="submission" date="2024-01" db="EMBL/GenBank/DDBJ databases">
        <title>Comparative genomics of Cryptococcus and Kwoniella reveals pathogenesis evolution and contrasting modes of karyotype evolution via chromosome fusion or intercentromeric recombination.</title>
        <authorList>
            <person name="Coelho M.A."/>
            <person name="David-Palma M."/>
            <person name="Shea T."/>
            <person name="Bowers K."/>
            <person name="McGinley-Smith S."/>
            <person name="Mohammad A.W."/>
            <person name="Gnirke A."/>
            <person name="Yurkov A.M."/>
            <person name="Nowrousian M."/>
            <person name="Sun S."/>
            <person name="Cuomo C.A."/>
            <person name="Heitman J."/>
        </authorList>
    </citation>
    <scope>NUCLEOTIDE SEQUENCE [LARGE SCALE GENOMIC DNA]</scope>
    <source>
        <strain evidence="2 3">PYCC6329</strain>
    </source>
</reference>
<keyword evidence="3" id="KW-1185">Reference proteome</keyword>
<dbReference type="EMBL" id="CP144089">
    <property type="protein sequence ID" value="WWD02559.1"/>
    <property type="molecule type" value="Genomic_DNA"/>
</dbReference>
<organism evidence="2 3">
    <name type="scientific">Kwoniella europaea PYCC6329</name>
    <dbReference type="NCBI Taxonomy" id="1423913"/>
    <lineage>
        <taxon>Eukaryota</taxon>
        <taxon>Fungi</taxon>
        <taxon>Dikarya</taxon>
        <taxon>Basidiomycota</taxon>
        <taxon>Agaricomycotina</taxon>
        <taxon>Tremellomycetes</taxon>
        <taxon>Tremellales</taxon>
        <taxon>Cryptococcaceae</taxon>
        <taxon>Kwoniella</taxon>
    </lineage>
</organism>
<dbReference type="KEGG" id="ker:91099403"/>
<dbReference type="GeneID" id="91099403"/>
<evidence type="ECO:0000313" key="2">
    <source>
        <dbReference type="EMBL" id="WWD02559.1"/>
    </source>
</evidence>
<keyword evidence="1" id="KW-0732">Signal</keyword>
<evidence type="ECO:0000313" key="3">
    <source>
        <dbReference type="Proteomes" id="UP001358614"/>
    </source>
</evidence>
<name>A0AAX4K8M7_9TREE</name>
<dbReference type="RefSeq" id="XP_066080526.1">
    <property type="nucleotide sequence ID" value="XM_066224429.1"/>
</dbReference>
<sequence>MFSRQSSHLYEILSFLALAQIAVGAVFAPRDDSLPTLCDDKGLAASIYHENINEWDTSWLGATLGAFARADQDTLKKMYSVDGKPVDKCDAKYDKATFRLTKTDGEIFEKEIAYNDCPVETDWEKNNWLVSGFEAAAIQMGGYLGLNADSITYGDPTDAYYMISGKRPVIDHFSEKNPNDDTDKDKIAEAEEAEKKRMFELLKKCGETPIIVGTGADPDDRKQSGNLREWTWYTITSVIEGDGQDYKDSKILFWHAQEEREVVFKFSSCFDDLRKVVHFE</sequence>
<accession>A0AAX4K8M7</accession>
<dbReference type="Proteomes" id="UP001358614">
    <property type="component" value="Chromosome 1"/>
</dbReference>